<keyword evidence="10" id="KW-1185">Reference proteome</keyword>
<gene>
    <name evidence="9" type="ORF">SCF082_LOCUS45376</name>
</gene>
<dbReference type="EMBL" id="CAXAMM010040995">
    <property type="protein sequence ID" value="CAK9096678.1"/>
    <property type="molecule type" value="Genomic_DNA"/>
</dbReference>
<evidence type="ECO:0000313" key="10">
    <source>
        <dbReference type="Proteomes" id="UP001642464"/>
    </source>
</evidence>
<organism evidence="9 10">
    <name type="scientific">Durusdinium trenchii</name>
    <dbReference type="NCBI Taxonomy" id="1381693"/>
    <lineage>
        <taxon>Eukaryota</taxon>
        <taxon>Sar</taxon>
        <taxon>Alveolata</taxon>
        <taxon>Dinophyceae</taxon>
        <taxon>Suessiales</taxon>
        <taxon>Symbiodiniaceae</taxon>
        <taxon>Durusdinium</taxon>
    </lineage>
</organism>
<evidence type="ECO:0000256" key="5">
    <source>
        <dbReference type="ARBA" id="ARBA00023136"/>
    </source>
</evidence>
<dbReference type="Proteomes" id="UP001642464">
    <property type="component" value="Unassembled WGS sequence"/>
</dbReference>
<keyword evidence="5 7" id="KW-0472">Membrane</keyword>
<proteinExistence type="inferred from homology"/>
<feature type="region of interest" description="Disordered" evidence="6">
    <location>
        <begin position="146"/>
        <end position="171"/>
    </location>
</feature>
<evidence type="ECO:0000256" key="2">
    <source>
        <dbReference type="ARBA" id="ARBA00008816"/>
    </source>
</evidence>
<evidence type="ECO:0000256" key="1">
    <source>
        <dbReference type="ARBA" id="ARBA00004141"/>
    </source>
</evidence>
<protein>
    <submittedName>
        <fullName evidence="9">PA-phosphatase related-family protein DDB_G0284367</fullName>
    </submittedName>
</protein>
<dbReference type="SMART" id="SM00014">
    <property type="entry name" value="acidPPc"/>
    <property type="match status" value="1"/>
</dbReference>
<keyword evidence="3 7" id="KW-0812">Transmembrane</keyword>
<dbReference type="Pfam" id="PF01569">
    <property type="entry name" value="PAP2"/>
    <property type="match status" value="1"/>
</dbReference>
<feature type="compositionally biased region" description="Polar residues" evidence="6">
    <location>
        <begin position="150"/>
        <end position="160"/>
    </location>
</feature>
<feature type="domain" description="Phosphatidic acid phosphatase type 2/haloperoxidase" evidence="8">
    <location>
        <begin position="3"/>
        <end position="133"/>
    </location>
</feature>
<dbReference type="SUPFAM" id="SSF48317">
    <property type="entry name" value="Acid phosphatase/Vanadium-dependent haloperoxidase"/>
    <property type="match status" value="1"/>
</dbReference>
<evidence type="ECO:0000259" key="8">
    <source>
        <dbReference type="SMART" id="SM00014"/>
    </source>
</evidence>
<evidence type="ECO:0000256" key="7">
    <source>
        <dbReference type="SAM" id="Phobius"/>
    </source>
</evidence>
<dbReference type="Gene3D" id="1.20.144.10">
    <property type="entry name" value="Phosphatidic acid phosphatase type 2/haloperoxidase"/>
    <property type="match status" value="1"/>
</dbReference>
<dbReference type="PANTHER" id="PTHR10165:SF35">
    <property type="entry name" value="RE23632P"/>
    <property type="match status" value="1"/>
</dbReference>
<evidence type="ECO:0000256" key="4">
    <source>
        <dbReference type="ARBA" id="ARBA00022989"/>
    </source>
</evidence>
<dbReference type="InterPro" id="IPR043216">
    <property type="entry name" value="PAP-like"/>
</dbReference>
<accession>A0ABP0R7W8</accession>
<evidence type="ECO:0000256" key="6">
    <source>
        <dbReference type="SAM" id="MobiDB-lite"/>
    </source>
</evidence>
<reference evidence="9 10" key="1">
    <citation type="submission" date="2024-02" db="EMBL/GenBank/DDBJ databases">
        <authorList>
            <person name="Chen Y."/>
            <person name="Shah S."/>
            <person name="Dougan E. K."/>
            <person name="Thang M."/>
            <person name="Chan C."/>
        </authorList>
    </citation>
    <scope>NUCLEOTIDE SEQUENCE [LARGE SCALE GENOMIC DNA]</scope>
</reference>
<evidence type="ECO:0000256" key="3">
    <source>
        <dbReference type="ARBA" id="ARBA00022692"/>
    </source>
</evidence>
<dbReference type="InterPro" id="IPR036938">
    <property type="entry name" value="PAP2/HPO_sf"/>
</dbReference>
<comment type="similarity">
    <text evidence="2">Belongs to the PA-phosphatase related phosphoesterase family.</text>
</comment>
<name>A0ABP0R7W8_9DINO</name>
<evidence type="ECO:0000313" key="9">
    <source>
        <dbReference type="EMBL" id="CAK9096678.1"/>
    </source>
</evidence>
<feature type="transmembrane region" description="Helical" evidence="7">
    <location>
        <begin position="116"/>
        <end position="134"/>
    </location>
</feature>
<sequence length="171" mass="18949">MTSGPYFSLAAEVGYFRPYFYEECGLDRSTGECLTPTEDGRKSFPSGHASTSFCAMLFTSLYLLGKVTRKRHLEATGSPLRPLGCTNVLLLLALSPVMVAFWVAASRVRENDHHPADVVTGACIGSAWAVLWYVRYFTRLWDDHDDHQSTDGSSRTTESQRAGDEDLPMTA</sequence>
<comment type="caution">
    <text evidence="9">The sequence shown here is derived from an EMBL/GenBank/DDBJ whole genome shotgun (WGS) entry which is preliminary data.</text>
</comment>
<keyword evidence="4 7" id="KW-1133">Transmembrane helix</keyword>
<feature type="transmembrane region" description="Helical" evidence="7">
    <location>
        <begin position="85"/>
        <end position="104"/>
    </location>
</feature>
<dbReference type="PANTHER" id="PTHR10165">
    <property type="entry name" value="LIPID PHOSPHATE PHOSPHATASE"/>
    <property type="match status" value="1"/>
</dbReference>
<dbReference type="InterPro" id="IPR000326">
    <property type="entry name" value="PAP2/HPO"/>
</dbReference>
<comment type="subcellular location">
    <subcellularLocation>
        <location evidence="1">Membrane</location>
        <topology evidence="1">Multi-pass membrane protein</topology>
    </subcellularLocation>
</comment>
<feature type="transmembrane region" description="Helical" evidence="7">
    <location>
        <begin position="46"/>
        <end position="64"/>
    </location>
</feature>